<sequence>MKVYNGEKIVITVVSDGNEDVTVHPQSIVEINLDLMGKENPDGKHRFNDDSFYILEEGDWYAKTEHCGSGADIEIYAESLPQRIINLTPHEVTIMDDQKQVVQRIPSSGNARVQQTREVIGEINDIPVNQLAYGETEDLPEPQEGVVYIVSSLTAQAVPGRTDIYVPDDLVRDEAGRIIGCRALGRI</sequence>
<protein>
    <submittedName>
        <fullName evidence="1">Uncharacterized protein</fullName>
    </submittedName>
</protein>
<reference evidence="1 2" key="1">
    <citation type="journal article" date="2020" name="Int. J. Med. Microbiol.">
        <title>Discovery of Paenibacillus larvae ERIC V: Phenotypic and genomic comparison to genotypes ERIC I-IV reveal different inventories of virulence factors which correlate with epidemiological prevalences of American Foulbrood.</title>
        <authorList>
            <person name="Beims H."/>
            <person name="Bunk B."/>
            <person name="Erler S."/>
            <person name="Mohr K.I."/>
            <person name="Sproer C."/>
            <person name="Pradella S."/>
            <person name="Gunther G."/>
            <person name="Rohde M."/>
            <person name="von der Ohe W."/>
            <person name="Steinert M."/>
        </authorList>
    </citation>
    <scope>NUCLEOTIDE SEQUENCE [LARGE SCALE GENOMIC DNA]</scope>
    <source>
        <strain evidence="1">Eric_V</strain>
    </source>
</reference>
<proteinExistence type="predicted"/>
<evidence type="ECO:0000313" key="2">
    <source>
        <dbReference type="Proteomes" id="UP000464330"/>
    </source>
</evidence>
<evidence type="ECO:0000313" key="1">
    <source>
        <dbReference type="EMBL" id="QHZ53385.1"/>
    </source>
</evidence>
<dbReference type="Proteomes" id="UP000464330">
    <property type="component" value="Chromosome"/>
</dbReference>
<accession>A0A6C0QX78</accession>
<gene>
    <name evidence="1" type="ORF">ERICV_04334</name>
</gene>
<name>A0A6C0QX78_9BACL</name>
<dbReference type="AlphaFoldDB" id="A0A6C0QX78"/>
<organism evidence="1 2">
    <name type="scientific">Paenibacillus larvae subsp. larvae</name>
    <dbReference type="NCBI Taxonomy" id="147375"/>
    <lineage>
        <taxon>Bacteria</taxon>
        <taxon>Bacillati</taxon>
        <taxon>Bacillota</taxon>
        <taxon>Bacilli</taxon>
        <taxon>Bacillales</taxon>
        <taxon>Paenibacillaceae</taxon>
        <taxon>Paenibacillus</taxon>
    </lineage>
</organism>
<dbReference type="RefSeq" id="WP_233231467.1">
    <property type="nucleotide sequence ID" value="NZ_CP019717.1"/>
</dbReference>
<dbReference type="EMBL" id="CP019717">
    <property type="protein sequence ID" value="QHZ53385.1"/>
    <property type="molecule type" value="Genomic_DNA"/>
</dbReference>